<evidence type="ECO:0000256" key="1">
    <source>
        <dbReference type="SAM" id="MobiDB-lite"/>
    </source>
</evidence>
<gene>
    <name evidence="2" type="ORF">PAC_09330</name>
</gene>
<dbReference type="STRING" id="576137.A0A1L7X358"/>
<evidence type="ECO:0008006" key="4">
    <source>
        <dbReference type="Google" id="ProtNLM"/>
    </source>
</evidence>
<dbReference type="EMBL" id="FJOG01000014">
    <property type="protein sequence ID" value="CZR59438.1"/>
    <property type="molecule type" value="Genomic_DNA"/>
</dbReference>
<proteinExistence type="predicted"/>
<feature type="compositionally biased region" description="Acidic residues" evidence="1">
    <location>
        <begin position="76"/>
        <end position="96"/>
    </location>
</feature>
<reference evidence="2 3" key="1">
    <citation type="submission" date="2016-03" db="EMBL/GenBank/DDBJ databases">
        <authorList>
            <person name="Ploux O."/>
        </authorList>
    </citation>
    <scope>NUCLEOTIDE SEQUENCE [LARGE SCALE GENOMIC DNA]</scope>
    <source>
        <strain evidence="2 3">UAMH 11012</strain>
    </source>
</reference>
<dbReference type="AlphaFoldDB" id="A0A1L7X358"/>
<organism evidence="2 3">
    <name type="scientific">Phialocephala subalpina</name>
    <dbReference type="NCBI Taxonomy" id="576137"/>
    <lineage>
        <taxon>Eukaryota</taxon>
        <taxon>Fungi</taxon>
        <taxon>Dikarya</taxon>
        <taxon>Ascomycota</taxon>
        <taxon>Pezizomycotina</taxon>
        <taxon>Leotiomycetes</taxon>
        <taxon>Helotiales</taxon>
        <taxon>Mollisiaceae</taxon>
        <taxon>Phialocephala</taxon>
        <taxon>Phialocephala fortinii species complex</taxon>
    </lineage>
</organism>
<dbReference type="Proteomes" id="UP000184330">
    <property type="component" value="Unassembled WGS sequence"/>
</dbReference>
<feature type="compositionally biased region" description="Basic residues" evidence="1">
    <location>
        <begin position="1"/>
        <end position="14"/>
    </location>
</feature>
<evidence type="ECO:0000313" key="2">
    <source>
        <dbReference type="EMBL" id="CZR59438.1"/>
    </source>
</evidence>
<accession>A0A1L7X358</accession>
<name>A0A1L7X358_9HELO</name>
<feature type="region of interest" description="Disordered" evidence="1">
    <location>
        <begin position="73"/>
        <end position="102"/>
    </location>
</feature>
<protein>
    <recommendedName>
        <fullName evidence="4">C2H2-type domain-containing protein</fullName>
    </recommendedName>
</protein>
<evidence type="ECO:0000313" key="3">
    <source>
        <dbReference type="Proteomes" id="UP000184330"/>
    </source>
</evidence>
<dbReference type="PANTHER" id="PTHR38167:SF1">
    <property type="entry name" value="C2H2-TYPE DOMAIN-CONTAINING PROTEIN"/>
    <property type="match status" value="1"/>
</dbReference>
<feature type="region of interest" description="Disordered" evidence="1">
    <location>
        <begin position="1"/>
        <end position="24"/>
    </location>
</feature>
<keyword evidence="3" id="KW-1185">Reference proteome</keyword>
<sequence length="320" mass="36095">MPPKKTRSSTRKIGRAAPPKSVVSDALRDAVDTLPETRLRALIVRYCESMADLRGALERECLVQGKDIVRYHANTESEDAEDDESLETEEGSDDDDTPTRNKKEKKFIAKADDELAPRFAKCEHCDEEFDVTNNEKGDCLWHTGMKENDYEADVWADHDPQCHGPYSDFEDDYEMASGFIWSCCDEEGNNPGCKSTKHKASVNLIVNKAPVIAPKRGQKRKVTQVTITVGEAQVVEKARCQRCRQRFNVYENKRTACLHHPGTKIPTDEDGFWDDHDEGVGGVISTLVDESEYEEGFVWSCCEKAISEEGCKKGKHVRVK</sequence>
<dbReference type="PANTHER" id="PTHR38167">
    <property type="entry name" value="C2H2-TYPE DOMAIN-CONTAINING PROTEIN"/>
    <property type="match status" value="1"/>
</dbReference>
<dbReference type="OrthoDB" id="5422613at2759"/>